<dbReference type="AlphaFoldDB" id="A0A1I0MTD9"/>
<gene>
    <name evidence="1" type="ORF">SAMN05421659_102134</name>
</gene>
<evidence type="ECO:0000313" key="2">
    <source>
        <dbReference type="Proteomes" id="UP000199701"/>
    </source>
</evidence>
<dbReference type="Proteomes" id="UP000199701">
    <property type="component" value="Unassembled WGS sequence"/>
</dbReference>
<protein>
    <recommendedName>
        <fullName evidence="3">DUF5666 domain-containing protein</fullName>
    </recommendedName>
</protein>
<reference evidence="1 2" key="1">
    <citation type="submission" date="2016-10" db="EMBL/GenBank/DDBJ databases">
        <authorList>
            <person name="de Groot N.N."/>
        </authorList>
    </citation>
    <scope>NUCLEOTIDE SEQUENCE [LARGE SCALE GENOMIC DNA]</scope>
    <source>
        <strain evidence="1 2">DSM 9179</strain>
    </source>
</reference>
<name>A0A1I0MTD9_9FIRM</name>
<organism evidence="1 2">
    <name type="scientific">[Clostridium] fimetarium</name>
    <dbReference type="NCBI Taxonomy" id="99656"/>
    <lineage>
        <taxon>Bacteria</taxon>
        <taxon>Bacillati</taxon>
        <taxon>Bacillota</taxon>
        <taxon>Clostridia</taxon>
        <taxon>Lachnospirales</taxon>
        <taxon>Lachnospiraceae</taxon>
    </lineage>
</organism>
<evidence type="ECO:0000313" key="1">
    <source>
        <dbReference type="EMBL" id="SEV91972.1"/>
    </source>
</evidence>
<keyword evidence="2" id="KW-1185">Reference proteome</keyword>
<sequence>MDVFESGNQCNQCNRTPSRNNDVIRVNDAIIEEVSMNNRTGYVTIAYGVMGDFRITHINLVVLIVTEDTRIRDKFGRNLSFRNLRKGMIVDAEFSTVMTRSNPPQSNAFRITVVGENEPFNVTVGNVLSVDTTNNFLFTGRVNNINSVMRFVITDATRILDRRGNRISLRNLRPGQTVRVEHATFQTPSIPPQTTAFKVQVI</sequence>
<accession>A0A1I0MTD9</accession>
<dbReference type="RefSeq" id="WP_092450482.1">
    <property type="nucleotide sequence ID" value="NZ_FOJI01000002.1"/>
</dbReference>
<evidence type="ECO:0008006" key="3">
    <source>
        <dbReference type="Google" id="ProtNLM"/>
    </source>
</evidence>
<dbReference type="OrthoDB" id="2029085at2"/>
<proteinExistence type="predicted"/>
<dbReference type="EMBL" id="FOJI01000002">
    <property type="protein sequence ID" value="SEV91972.1"/>
    <property type="molecule type" value="Genomic_DNA"/>
</dbReference>
<dbReference type="STRING" id="99656.SAMN05421659_102134"/>